<dbReference type="PANTHER" id="PTHR45138">
    <property type="entry name" value="REGULATORY COMPONENTS OF SENSORY TRANSDUCTION SYSTEM"/>
    <property type="match status" value="1"/>
</dbReference>
<dbReference type="PANTHER" id="PTHR45138:SF9">
    <property type="entry name" value="DIGUANYLATE CYCLASE DGCM-RELATED"/>
    <property type="match status" value="1"/>
</dbReference>
<dbReference type="SMART" id="SM00267">
    <property type="entry name" value="GGDEF"/>
    <property type="match status" value="1"/>
</dbReference>
<dbReference type="CDD" id="cd01949">
    <property type="entry name" value="GGDEF"/>
    <property type="match status" value="1"/>
</dbReference>
<dbReference type="InterPro" id="IPR000160">
    <property type="entry name" value="GGDEF_dom"/>
</dbReference>
<feature type="transmembrane region" description="Helical" evidence="4">
    <location>
        <begin position="55"/>
        <end position="75"/>
    </location>
</feature>
<dbReference type="Pfam" id="PF00990">
    <property type="entry name" value="GGDEF"/>
    <property type="match status" value="1"/>
</dbReference>
<dbReference type="InterPro" id="IPR029787">
    <property type="entry name" value="Nucleotide_cyclase"/>
</dbReference>
<feature type="transmembrane region" description="Helical" evidence="4">
    <location>
        <begin position="167"/>
        <end position="187"/>
    </location>
</feature>
<dbReference type="SUPFAM" id="SSF103473">
    <property type="entry name" value="MFS general substrate transporter"/>
    <property type="match status" value="1"/>
</dbReference>
<dbReference type="FunFam" id="3.30.70.270:FF:000001">
    <property type="entry name" value="Diguanylate cyclase domain protein"/>
    <property type="match status" value="1"/>
</dbReference>
<evidence type="ECO:0000259" key="5">
    <source>
        <dbReference type="PROSITE" id="PS50887"/>
    </source>
</evidence>
<dbReference type="OrthoDB" id="9813903at2"/>
<feature type="transmembrane region" description="Helical" evidence="4">
    <location>
        <begin position="25"/>
        <end position="49"/>
    </location>
</feature>
<sequence>MTAPEKPRSPLARLFMGADHTLDRLLAYWFATCAFYMASLAVLVAEILAGTTPPQAGLILIGAGMAGVTSFYLLVRFSQRLGLEYWQLALYQAVWAMGCIIAAYAITGPIRGASMSLMLVVMVFCTFALRPRQAVALAATAVVCIGVTMWCMARLDPAQYPPAVELMNFILIALGMTGVTALSGAMNRLRARLKDQKAELQKALERIQTLATIDELTALANRRHAHAVLSAEEERIDGAPGPVCVALLDLDHFKLVNDRYGHACGDAVLRAFADAARPEVRNRDLFARWGGEEFLLMLPDTRLEDAHRVVARMKERVASVEVDGVPPALRITFSAGVVQRKAGEPLSDAITRADQAMYTAKSTGRDRVIAA</sequence>
<dbReference type="PROSITE" id="PS50887">
    <property type="entry name" value="GGDEF"/>
    <property type="match status" value="1"/>
</dbReference>
<protein>
    <recommendedName>
        <fullName evidence="1">diguanylate cyclase</fullName>
        <ecNumber evidence="1">2.7.7.65</ecNumber>
    </recommendedName>
</protein>
<dbReference type="EMBL" id="SPVF01000065">
    <property type="protein sequence ID" value="TFW26512.1"/>
    <property type="molecule type" value="Genomic_DNA"/>
</dbReference>
<keyword evidence="4" id="KW-0472">Membrane</keyword>
<dbReference type="AlphaFoldDB" id="A0A4Y9SJJ7"/>
<keyword evidence="4" id="KW-1133">Transmembrane helix</keyword>
<dbReference type="InterPro" id="IPR043128">
    <property type="entry name" value="Rev_trsase/Diguanyl_cyclase"/>
</dbReference>
<feature type="transmembrane region" description="Helical" evidence="4">
    <location>
        <begin position="87"/>
        <end position="106"/>
    </location>
</feature>
<evidence type="ECO:0000256" key="4">
    <source>
        <dbReference type="SAM" id="Phobius"/>
    </source>
</evidence>
<feature type="coiled-coil region" evidence="3">
    <location>
        <begin position="179"/>
        <end position="213"/>
    </location>
</feature>
<dbReference type="RefSeq" id="WP_135205994.1">
    <property type="nucleotide sequence ID" value="NZ_SPVF01000065.1"/>
</dbReference>
<comment type="caution">
    <text evidence="6">The sequence shown here is derived from an EMBL/GenBank/DDBJ whole genome shotgun (WGS) entry which is preliminary data.</text>
</comment>
<proteinExistence type="predicted"/>
<dbReference type="InterPro" id="IPR036259">
    <property type="entry name" value="MFS_trans_sf"/>
</dbReference>
<evidence type="ECO:0000256" key="3">
    <source>
        <dbReference type="SAM" id="Coils"/>
    </source>
</evidence>
<dbReference type="EC" id="2.7.7.65" evidence="1"/>
<evidence type="ECO:0000313" key="7">
    <source>
        <dbReference type="Proteomes" id="UP000298438"/>
    </source>
</evidence>
<keyword evidence="7" id="KW-1185">Reference proteome</keyword>
<name>A0A4Y9SJJ7_9BURK</name>
<evidence type="ECO:0000313" key="6">
    <source>
        <dbReference type="EMBL" id="TFW26512.1"/>
    </source>
</evidence>
<keyword evidence="3" id="KW-0175">Coiled coil</keyword>
<feature type="domain" description="GGDEF" evidence="5">
    <location>
        <begin position="241"/>
        <end position="371"/>
    </location>
</feature>
<dbReference type="NCBIfam" id="TIGR00254">
    <property type="entry name" value="GGDEF"/>
    <property type="match status" value="1"/>
</dbReference>
<feature type="transmembrane region" description="Helical" evidence="4">
    <location>
        <begin position="136"/>
        <end position="155"/>
    </location>
</feature>
<dbReference type="Proteomes" id="UP000298438">
    <property type="component" value="Unassembled WGS sequence"/>
</dbReference>
<keyword evidence="4" id="KW-0812">Transmembrane</keyword>
<evidence type="ECO:0000256" key="2">
    <source>
        <dbReference type="ARBA" id="ARBA00034247"/>
    </source>
</evidence>
<evidence type="ECO:0000256" key="1">
    <source>
        <dbReference type="ARBA" id="ARBA00012528"/>
    </source>
</evidence>
<gene>
    <name evidence="6" type="ORF">E4L96_04295</name>
</gene>
<reference evidence="6 7" key="1">
    <citation type="submission" date="2019-03" db="EMBL/GenBank/DDBJ databases">
        <title>Draft Genome Sequence of Massilia arenosa sp. nov., a Novel Massilia Species Isolated from a Sandy-loam Maize Soil.</title>
        <authorList>
            <person name="Raths R."/>
            <person name="Peta V."/>
            <person name="Bucking H."/>
        </authorList>
    </citation>
    <scope>NUCLEOTIDE SEQUENCE [LARGE SCALE GENOMIC DNA]</scope>
    <source>
        <strain evidence="6 7">MC02</strain>
    </source>
</reference>
<comment type="catalytic activity">
    <reaction evidence="2">
        <text>2 GTP = 3',3'-c-di-GMP + 2 diphosphate</text>
        <dbReference type="Rhea" id="RHEA:24898"/>
        <dbReference type="ChEBI" id="CHEBI:33019"/>
        <dbReference type="ChEBI" id="CHEBI:37565"/>
        <dbReference type="ChEBI" id="CHEBI:58805"/>
        <dbReference type="EC" id="2.7.7.65"/>
    </reaction>
</comment>
<dbReference type="SUPFAM" id="SSF55073">
    <property type="entry name" value="Nucleotide cyclase"/>
    <property type="match status" value="1"/>
</dbReference>
<dbReference type="GO" id="GO:0052621">
    <property type="term" value="F:diguanylate cyclase activity"/>
    <property type="evidence" value="ECO:0007669"/>
    <property type="project" value="UniProtKB-EC"/>
</dbReference>
<dbReference type="InterPro" id="IPR050469">
    <property type="entry name" value="Diguanylate_Cyclase"/>
</dbReference>
<feature type="transmembrane region" description="Helical" evidence="4">
    <location>
        <begin position="112"/>
        <end position="129"/>
    </location>
</feature>
<dbReference type="Gene3D" id="3.30.70.270">
    <property type="match status" value="1"/>
</dbReference>
<accession>A0A4Y9SJJ7</accession>
<organism evidence="6 7">
    <name type="scientific">Zemynaea arenosa</name>
    <dbReference type="NCBI Taxonomy" id="2561931"/>
    <lineage>
        <taxon>Bacteria</taxon>
        <taxon>Pseudomonadati</taxon>
        <taxon>Pseudomonadota</taxon>
        <taxon>Betaproteobacteria</taxon>
        <taxon>Burkholderiales</taxon>
        <taxon>Oxalobacteraceae</taxon>
        <taxon>Telluria group</taxon>
        <taxon>Zemynaea</taxon>
    </lineage>
</organism>